<protein>
    <recommendedName>
        <fullName evidence="2">Autophagy-related protein 101</fullName>
    </recommendedName>
</protein>
<gene>
    <name evidence="5" type="primary">Mo05300</name>
    <name evidence="5" type="ORF">E5Q_05300</name>
</gene>
<dbReference type="HOGENOM" id="CLU_069661_1_1_1"/>
<evidence type="ECO:0000256" key="2">
    <source>
        <dbReference type="ARBA" id="ARBA00018874"/>
    </source>
</evidence>
<dbReference type="OrthoDB" id="10259639at2759"/>
<proteinExistence type="inferred from homology"/>
<dbReference type="PANTHER" id="PTHR13292:SF0">
    <property type="entry name" value="AUTOPHAGY-RELATED PROTEIN 101"/>
    <property type="match status" value="1"/>
</dbReference>
<reference evidence="5 6" key="1">
    <citation type="journal article" date="2011" name="J. Gen. Appl. Microbiol.">
        <title>Draft genome sequencing of the enigmatic basidiomycete Mixia osmundae.</title>
        <authorList>
            <person name="Nishida H."/>
            <person name="Nagatsuka Y."/>
            <person name="Sugiyama J."/>
        </authorList>
    </citation>
    <scope>NUCLEOTIDE SEQUENCE [LARGE SCALE GENOMIC DNA]</scope>
    <source>
        <strain evidence="6">CBS 9802 / IAM 14324 / JCM 22182 / KY 12970</strain>
    </source>
</reference>
<feature type="region of interest" description="Disordered" evidence="4">
    <location>
        <begin position="191"/>
        <end position="221"/>
    </location>
</feature>
<evidence type="ECO:0000256" key="3">
    <source>
        <dbReference type="ARBA" id="ARBA00023006"/>
    </source>
</evidence>
<evidence type="ECO:0000313" key="5">
    <source>
        <dbReference type="EMBL" id="GAA98613.1"/>
    </source>
</evidence>
<evidence type="ECO:0000313" key="6">
    <source>
        <dbReference type="Proteomes" id="UP000009131"/>
    </source>
</evidence>
<dbReference type="OMA" id="VCWEIWT"/>
<dbReference type="GO" id="GO:0000045">
    <property type="term" value="P:autophagosome assembly"/>
    <property type="evidence" value="ECO:0007669"/>
    <property type="project" value="TreeGrafter"/>
</dbReference>
<dbReference type="AlphaFoldDB" id="G7E703"/>
<sequence length="221" mass="24495">MDDASPPIARLKHSITVDRSLLKDVASVLLHSILFLRCFGNTHPRTIDLLGLSFSAIQDAELEAVVQAKAQSISRAAEQHHLGPSLGRQASHPALQTLRVNLAFNERTTIKVWYGSKEADVPFERWSIELSIETGLTERERNKIEAKTRRDLRQFIFKSVTFAQTGRERLPAIKSSDLVCYPWSMSLASAEGPLDDTPSDKTAAIDEGPGRRAGMLSGAMW</sequence>
<dbReference type="GO" id="GO:0000407">
    <property type="term" value="C:phagophore assembly site"/>
    <property type="evidence" value="ECO:0007669"/>
    <property type="project" value="TreeGrafter"/>
</dbReference>
<keyword evidence="6" id="KW-1185">Reference proteome</keyword>
<dbReference type="eggNOG" id="KOG4493">
    <property type="taxonomic scope" value="Eukaryota"/>
</dbReference>
<dbReference type="PANTHER" id="PTHR13292">
    <property type="entry name" value="AUTOPHAGY-RELATED PROTEIN 101"/>
    <property type="match status" value="1"/>
</dbReference>
<name>G7E703_MIXOS</name>
<keyword evidence="3" id="KW-0072">Autophagy</keyword>
<evidence type="ECO:0000256" key="4">
    <source>
        <dbReference type="SAM" id="MobiDB-lite"/>
    </source>
</evidence>
<evidence type="ECO:0000256" key="1">
    <source>
        <dbReference type="ARBA" id="ARBA00007130"/>
    </source>
</evidence>
<dbReference type="Pfam" id="PF07855">
    <property type="entry name" value="ATG101"/>
    <property type="match status" value="1"/>
</dbReference>
<comment type="similarity">
    <text evidence="1">Belongs to the ATG101 family.</text>
</comment>
<reference evidence="5 6" key="2">
    <citation type="journal article" date="2012" name="Open Biol.">
        <title>Characteristics of nucleosomes and linker DNA regions on the genome of the basidiomycete Mixia osmundae revealed by mono- and dinucleosome mapping.</title>
        <authorList>
            <person name="Nishida H."/>
            <person name="Kondo S."/>
            <person name="Matsumoto T."/>
            <person name="Suzuki Y."/>
            <person name="Yoshikawa H."/>
            <person name="Taylor T.D."/>
            <person name="Sugiyama J."/>
        </authorList>
    </citation>
    <scope>NUCLEOTIDE SEQUENCE [LARGE SCALE GENOMIC DNA]</scope>
    <source>
        <strain evidence="6">CBS 9802 / IAM 14324 / JCM 22182 / KY 12970</strain>
    </source>
</reference>
<comment type="caution">
    <text evidence="5">The sequence shown here is derived from an EMBL/GenBank/DDBJ whole genome shotgun (WGS) entry which is preliminary data.</text>
</comment>
<dbReference type="GO" id="GO:0019901">
    <property type="term" value="F:protein kinase binding"/>
    <property type="evidence" value="ECO:0007669"/>
    <property type="project" value="TreeGrafter"/>
</dbReference>
<dbReference type="RefSeq" id="XP_014567578.1">
    <property type="nucleotide sequence ID" value="XM_014712092.1"/>
</dbReference>
<dbReference type="InParanoid" id="G7E703"/>
<dbReference type="Proteomes" id="UP000009131">
    <property type="component" value="Unassembled WGS sequence"/>
</dbReference>
<organism evidence="5 6">
    <name type="scientific">Mixia osmundae (strain CBS 9802 / IAM 14324 / JCM 22182 / KY 12970)</name>
    <dbReference type="NCBI Taxonomy" id="764103"/>
    <lineage>
        <taxon>Eukaryota</taxon>
        <taxon>Fungi</taxon>
        <taxon>Dikarya</taxon>
        <taxon>Basidiomycota</taxon>
        <taxon>Pucciniomycotina</taxon>
        <taxon>Mixiomycetes</taxon>
        <taxon>Mixiales</taxon>
        <taxon>Mixiaceae</taxon>
        <taxon>Mixia</taxon>
    </lineage>
</organism>
<accession>G7E703</accession>
<dbReference type="GO" id="GO:1990316">
    <property type="term" value="C:Atg1/ULK1 kinase complex"/>
    <property type="evidence" value="ECO:0007669"/>
    <property type="project" value="TreeGrafter"/>
</dbReference>
<dbReference type="STRING" id="764103.G7E703"/>
<dbReference type="EMBL" id="BABT02000153">
    <property type="protein sequence ID" value="GAA98613.1"/>
    <property type="molecule type" value="Genomic_DNA"/>
</dbReference>
<dbReference type="InterPro" id="IPR012445">
    <property type="entry name" value="ATG101"/>
</dbReference>